<sequence>MKVLYIAAVLALTTGIFAGLLMQQDPGYVLFSWGNTTVEMSLWVALILIFTLVVGVHLLLRLLSGIRQPLKVLNLFSAGNKDKRALKATVSGLLLLAEGQWRKSERLLKKSALRSGAPLINYLAAARAAHAQGHNEQTDLMLQKALESTPSAETAVAISQAEFQYERGQYEQCLASLLRLQKKNPKHRWVLKTLLKVYQKLGDWQALQTLYPQLLRYKVLTEAEGQQLQLKLYSELFQQGAQLAKEERISLLQNIWQKMPSELKSNEMLSEAYARALHASGAEGALEKFIAEKLRHQWSDNLVVIYGLLGSGTDSKKLLAQAEQWLKQYGDKPVLHLTLGRLSIRNQLWGKGADYLEASYKLQPMATTAAELSRLYSSMGRTSKSRFYYQACLDLAGYHLPELPMPKDAH</sequence>
<evidence type="ECO:0000256" key="9">
    <source>
        <dbReference type="ARBA" id="ARBA00023244"/>
    </source>
</evidence>
<comment type="caution">
    <text evidence="12">The sequence shown here is derived from an EMBL/GenBank/DDBJ whole genome shotgun (WGS) entry which is preliminary data.</text>
</comment>
<protein>
    <recommendedName>
        <fullName evidence="11">HemY N-terminal domain-containing protein</fullName>
    </recommendedName>
</protein>
<keyword evidence="5" id="KW-0997">Cell inner membrane</keyword>
<evidence type="ECO:0000256" key="3">
    <source>
        <dbReference type="ARBA" id="ARBA00004744"/>
    </source>
</evidence>
<dbReference type="Gene3D" id="1.25.40.10">
    <property type="entry name" value="Tetratricopeptide repeat domain"/>
    <property type="match status" value="2"/>
</dbReference>
<comment type="function">
    <text evidence="1">Involved in a late step of protoheme IX synthesis.</text>
</comment>
<keyword evidence="9" id="KW-0627">Porphyrin biosynthesis</keyword>
<keyword evidence="6 10" id="KW-0812">Transmembrane</keyword>
<evidence type="ECO:0000256" key="7">
    <source>
        <dbReference type="ARBA" id="ARBA00022989"/>
    </source>
</evidence>
<dbReference type="InterPro" id="IPR011990">
    <property type="entry name" value="TPR-like_helical_dom_sf"/>
</dbReference>
<keyword evidence="7 10" id="KW-1133">Transmembrane helix</keyword>
<dbReference type="SUPFAM" id="SSF48452">
    <property type="entry name" value="TPR-like"/>
    <property type="match status" value="1"/>
</dbReference>
<evidence type="ECO:0000256" key="1">
    <source>
        <dbReference type="ARBA" id="ARBA00002962"/>
    </source>
</evidence>
<dbReference type="AlphaFoldDB" id="A0A1T4NP87"/>
<dbReference type="InterPro" id="IPR005254">
    <property type="entry name" value="Heme_biosyn_assoc_TPR_pro"/>
</dbReference>
<organism evidence="12 13">
    <name type="scientific">Oceanospirillum multiglobuliferum</name>
    <dbReference type="NCBI Taxonomy" id="64969"/>
    <lineage>
        <taxon>Bacteria</taxon>
        <taxon>Pseudomonadati</taxon>
        <taxon>Pseudomonadota</taxon>
        <taxon>Gammaproteobacteria</taxon>
        <taxon>Oceanospirillales</taxon>
        <taxon>Oceanospirillaceae</taxon>
        <taxon>Oceanospirillum</taxon>
    </lineage>
</organism>
<name>A0A1T4NP87_9GAMM</name>
<dbReference type="STRING" id="64969.SAMN02745127_01186"/>
<evidence type="ECO:0000256" key="6">
    <source>
        <dbReference type="ARBA" id="ARBA00022692"/>
    </source>
</evidence>
<evidence type="ECO:0000256" key="10">
    <source>
        <dbReference type="SAM" id="Phobius"/>
    </source>
</evidence>
<evidence type="ECO:0000313" key="12">
    <source>
        <dbReference type="EMBL" id="OPX55734.1"/>
    </source>
</evidence>
<gene>
    <name evidence="12" type="ORF">BTE48_07535</name>
</gene>
<feature type="domain" description="HemY N-terminal" evidence="11">
    <location>
        <begin position="27"/>
        <end position="133"/>
    </location>
</feature>
<evidence type="ECO:0000313" key="13">
    <source>
        <dbReference type="Proteomes" id="UP000191418"/>
    </source>
</evidence>
<reference evidence="12 13" key="1">
    <citation type="submission" date="2017-01" db="EMBL/GenBank/DDBJ databases">
        <title>Genome Sequencing of a Marine Spirillum, Oceanospirillum multiglobuliferum ATCC 33336, from Japan.</title>
        <authorList>
            <person name="Carney J.G."/>
            <person name="Trachtenberg A.M."/>
            <person name="Rheaume B.A."/>
            <person name="Linnane J.D."/>
            <person name="Pitts N.L."/>
            <person name="Mykles D.L."/>
            <person name="Maclea K.S."/>
        </authorList>
    </citation>
    <scope>NUCLEOTIDE SEQUENCE [LARGE SCALE GENOMIC DNA]</scope>
    <source>
        <strain evidence="12 13">ATCC 33336</strain>
    </source>
</reference>
<dbReference type="Proteomes" id="UP000191418">
    <property type="component" value="Unassembled WGS sequence"/>
</dbReference>
<keyword evidence="8 10" id="KW-0472">Membrane</keyword>
<dbReference type="NCBIfam" id="TIGR00540">
    <property type="entry name" value="TPR_hemY_coli"/>
    <property type="match status" value="1"/>
</dbReference>
<dbReference type="EMBL" id="MTSM01000007">
    <property type="protein sequence ID" value="OPX55734.1"/>
    <property type="molecule type" value="Genomic_DNA"/>
</dbReference>
<dbReference type="OrthoDB" id="7053339at2"/>
<dbReference type="GO" id="GO:0005886">
    <property type="term" value="C:plasma membrane"/>
    <property type="evidence" value="ECO:0007669"/>
    <property type="project" value="UniProtKB-SubCell"/>
</dbReference>
<evidence type="ECO:0000256" key="4">
    <source>
        <dbReference type="ARBA" id="ARBA00022475"/>
    </source>
</evidence>
<accession>A0A1T4NP87</accession>
<dbReference type="Pfam" id="PF07219">
    <property type="entry name" value="HemY_N"/>
    <property type="match status" value="1"/>
</dbReference>
<keyword evidence="4" id="KW-1003">Cell membrane</keyword>
<dbReference type="UniPathway" id="UPA00252"/>
<evidence type="ECO:0000256" key="5">
    <source>
        <dbReference type="ARBA" id="ARBA00022519"/>
    </source>
</evidence>
<evidence type="ECO:0000256" key="8">
    <source>
        <dbReference type="ARBA" id="ARBA00023136"/>
    </source>
</evidence>
<proteinExistence type="predicted"/>
<evidence type="ECO:0000256" key="2">
    <source>
        <dbReference type="ARBA" id="ARBA00004429"/>
    </source>
</evidence>
<evidence type="ECO:0000259" key="11">
    <source>
        <dbReference type="Pfam" id="PF07219"/>
    </source>
</evidence>
<dbReference type="InterPro" id="IPR010817">
    <property type="entry name" value="HemY_N"/>
</dbReference>
<feature type="transmembrane region" description="Helical" evidence="10">
    <location>
        <begin position="42"/>
        <end position="63"/>
    </location>
</feature>
<dbReference type="GO" id="GO:0006779">
    <property type="term" value="P:porphyrin-containing compound biosynthetic process"/>
    <property type="evidence" value="ECO:0007669"/>
    <property type="project" value="UniProtKB-KW"/>
</dbReference>
<keyword evidence="13" id="KW-1185">Reference proteome</keyword>
<dbReference type="RefSeq" id="WP_078744807.1">
    <property type="nucleotide sequence ID" value="NZ_FUXG01000006.1"/>
</dbReference>
<comment type="subcellular location">
    <subcellularLocation>
        <location evidence="2">Cell inner membrane</location>
        <topology evidence="2">Multi-pass membrane protein</topology>
    </subcellularLocation>
</comment>
<comment type="pathway">
    <text evidence="3">Porphyrin-containing compound metabolism; protoheme biosynthesis.</text>
</comment>
<dbReference type="GO" id="GO:0042168">
    <property type="term" value="P:heme metabolic process"/>
    <property type="evidence" value="ECO:0007669"/>
    <property type="project" value="InterPro"/>
</dbReference>